<protein>
    <recommendedName>
        <fullName evidence="5">Helix-turn-helix domain-containing protein</fullName>
    </recommendedName>
</protein>
<dbReference type="EMBL" id="FKLM01000069">
    <property type="protein sequence ID" value="SAM52748.1"/>
    <property type="molecule type" value="Genomic_DNA"/>
</dbReference>
<organism evidence="1 4">
    <name type="scientific">Enterococcus faecium</name>
    <name type="common">Streptococcus faecium</name>
    <dbReference type="NCBI Taxonomy" id="1352"/>
    <lineage>
        <taxon>Bacteria</taxon>
        <taxon>Bacillati</taxon>
        <taxon>Bacillota</taxon>
        <taxon>Bacilli</taxon>
        <taxon>Lactobacillales</taxon>
        <taxon>Enterococcaceae</taxon>
        <taxon>Enterococcus</taxon>
    </lineage>
</organism>
<evidence type="ECO:0000313" key="2">
    <source>
        <dbReference type="EMBL" id="SAM52748.1"/>
    </source>
</evidence>
<reference evidence="1 4" key="2">
    <citation type="submission" date="2018-05" db="EMBL/GenBank/DDBJ databases">
        <title>Vancomycin-resistant Enterococcus faecium strain from Chelyabinsk, Russia.</title>
        <authorList>
            <person name="Gostev V."/>
            <person name="Goncharov A."/>
            <person name="Kolodzhieva V."/>
            <person name="Suvorov A."/>
            <person name="Sidorenko S."/>
            <person name="Zueva L."/>
        </authorList>
    </citation>
    <scope>NUCLEOTIDE SEQUENCE [LARGE SCALE GENOMIC DNA]</scope>
    <source>
        <strain evidence="1 4">20</strain>
    </source>
</reference>
<dbReference type="Proteomes" id="UP000249070">
    <property type="component" value="Unassembled WGS sequence"/>
</dbReference>
<dbReference type="Proteomes" id="UP000183509">
    <property type="component" value="Unassembled WGS sequence"/>
</dbReference>
<comment type="caution">
    <text evidence="1">The sequence shown here is derived from an EMBL/GenBank/DDBJ whole genome shotgun (WGS) entry which is preliminary data.</text>
</comment>
<evidence type="ECO:0000313" key="4">
    <source>
        <dbReference type="Proteomes" id="UP000249070"/>
    </source>
</evidence>
<dbReference type="AlphaFoldDB" id="A0AB73TLM2"/>
<proteinExistence type="predicted"/>
<evidence type="ECO:0008006" key="5">
    <source>
        <dbReference type="Google" id="ProtNLM"/>
    </source>
</evidence>
<evidence type="ECO:0000313" key="1">
    <source>
        <dbReference type="EMBL" id="PZM52227.1"/>
    </source>
</evidence>
<sequence>MVKIAGLSKGGKTVSQLYKQNYRDWRQFRKNIKDSYFILPTELEKYLPNNKAINLYLYYCFKAKNEGGDSWHSVNTIAESLGVTTKTINTWNKTLVDLGMIARIDDNHLSKSTILLPLSSYYKLALDSSLKDVTESTVHEIDGNLVAVYHLFEWRKNEADENYNVPYNTLCCVFKRKTQKDTIYKFILVQDEKISNFELSTPSSKIYDDAYRFECQDLEALLSANNLNNIEHENFVVNTRFNLVSEKDSDLLDLLIELTKNLDKKENITVL</sequence>
<name>A0AB73TLM2_ENTFC</name>
<evidence type="ECO:0000313" key="3">
    <source>
        <dbReference type="Proteomes" id="UP000183509"/>
    </source>
</evidence>
<dbReference type="RefSeq" id="WP_002326780.1">
    <property type="nucleotide sequence ID" value="NZ_BHWQ01000062.1"/>
</dbReference>
<reference evidence="2 3" key="1">
    <citation type="submission" date="2016-04" db="EMBL/GenBank/DDBJ databases">
        <authorList>
            <person name="Millard A."/>
        </authorList>
    </citation>
    <scope>NUCLEOTIDE SEQUENCE [LARGE SCALE GENOMIC DNA]</scope>
    <source>
        <strain evidence="2">Isolate 22</strain>
    </source>
</reference>
<dbReference type="EMBL" id="QHGU01000185">
    <property type="protein sequence ID" value="PZM52227.1"/>
    <property type="molecule type" value="Genomic_DNA"/>
</dbReference>
<dbReference type="Pfam" id="PF13730">
    <property type="entry name" value="HTH_36"/>
    <property type="match status" value="1"/>
</dbReference>
<accession>A0AB73TLM2</accession>
<gene>
    <name evidence="1" type="ORF">DKP91_15715</name>
    <name evidence="2" type="ORF">DTPHA_602607</name>
</gene>